<dbReference type="PANTHER" id="PTHR23270:SF10">
    <property type="entry name" value="PROTEIN RRP5 HOMOLOG"/>
    <property type="match status" value="1"/>
</dbReference>
<dbReference type="CDD" id="cd00164">
    <property type="entry name" value="S1_like"/>
    <property type="match status" value="1"/>
</dbReference>
<sequence length="210" mass="23491">MVVKVPHEIDALYELSLMLGYGKNVTPRGCFIMLSWKSDVKILMSNLSEGFVENPEKEFPVGKLVIDKVISAEPLSMRVEVTLKTSNSFCVPKSDINALNSRTVGGVISGRIKRIESNGLLDYVMPCLSFSDDECVHNIEMKYKAGDRVTTKVLEVNALELLGIIRSCSWNLLLDCGLKQFSFCSFNYHRLLTNDGFTNIVDKEVSRVIS</sequence>
<dbReference type="AlphaFoldDB" id="A0ABD2YEY0"/>
<dbReference type="InterPro" id="IPR012340">
    <property type="entry name" value="NA-bd_OB-fold"/>
</dbReference>
<evidence type="ECO:0000313" key="3">
    <source>
        <dbReference type="Proteomes" id="UP001630127"/>
    </source>
</evidence>
<dbReference type="SMART" id="SM00316">
    <property type="entry name" value="S1"/>
    <property type="match status" value="1"/>
</dbReference>
<name>A0ABD2YEY0_9GENT</name>
<gene>
    <name evidence="2" type="ORF">ACH5RR_035097</name>
</gene>
<comment type="caution">
    <text evidence="2">The sequence shown here is derived from an EMBL/GenBank/DDBJ whole genome shotgun (WGS) entry which is preliminary data.</text>
</comment>
<dbReference type="Proteomes" id="UP001630127">
    <property type="component" value="Unassembled WGS sequence"/>
</dbReference>
<protein>
    <recommendedName>
        <fullName evidence="1">S1 motif domain-containing protein</fullName>
    </recommendedName>
</protein>
<keyword evidence="3" id="KW-1185">Reference proteome</keyword>
<evidence type="ECO:0000259" key="1">
    <source>
        <dbReference type="PROSITE" id="PS50126"/>
    </source>
</evidence>
<dbReference type="Gene3D" id="2.40.50.140">
    <property type="entry name" value="Nucleic acid-binding proteins"/>
    <property type="match status" value="1"/>
</dbReference>
<dbReference type="InterPro" id="IPR045209">
    <property type="entry name" value="Rrp5"/>
</dbReference>
<reference evidence="2 3" key="1">
    <citation type="submission" date="2024-11" db="EMBL/GenBank/DDBJ databases">
        <title>A near-complete genome assembly of Cinchona calisaya.</title>
        <authorList>
            <person name="Lian D.C."/>
            <person name="Zhao X.W."/>
            <person name="Wei L."/>
        </authorList>
    </citation>
    <scope>NUCLEOTIDE SEQUENCE [LARGE SCALE GENOMIC DNA]</scope>
    <source>
        <tissue evidence="2">Nenye</tissue>
    </source>
</reference>
<proteinExistence type="predicted"/>
<dbReference type="SUPFAM" id="SSF50249">
    <property type="entry name" value="Nucleic acid-binding proteins"/>
    <property type="match status" value="1"/>
</dbReference>
<dbReference type="PANTHER" id="PTHR23270">
    <property type="entry name" value="PROGRAMMED CELL DEATH PROTEIN 11 PRE-RRNA PROCESSING PROTEIN RRP5"/>
    <property type="match status" value="1"/>
</dbReference>
<evidence type="ECO:0000313" key="2">
    <source>
        <dbReference type="EMBL" id="KAL3505256.1"/>
    </source>
</evidence>
<accession>A0ABD2YEY0</accession>
<dbReference type="PROSITE" id="PS50126">
    <property type="entry name" value="S1"/>
    <property type="match status" value="1"/>
</dbReference>
<feature type="domain" description="S1 motif" evidence="1">
    <location>
        <begin position="15"/>
        <end position="84"/>
    </location>
</feature>
<dbReference type="EMBL" id="JBJUIK010000014">
    <property type="protein sequence ID" value="KAL3505256.1"/>
    <property type="molecule type" value="Genomic_DNA"/>
</dbReference>
<dbReference type="InterPro" id="IPR003029">
    <property type="entry name" value="S1_domain"/>
</dbReference>
<organism evidence="2 3">
    <name type="scientific">Cinchona calisaya</name>
    <dbReference type="NCBI Taxonomy" id="153742"/>
    <lineage>
        <taxon>Eukaryota</taxon>
        <taxon>Viridiplantae</taxon>
        <taxon>Streptophyta</taxon>
        <taxon>Embryophyta</taxon>
        <taxon>Tracheophyta</taxon>
        <taxon>Spermatophyta</taxon>
        <taxon>Magnoliopsida</taxon>
        <taxon>eudicotyledons</taxon>
        <taxon>Gunneridae</taxon>
        <taxon>Pentapetalae</taxon>
        <taxon>asterids</taxon>
        <taxon>lamiids</taxon>
        <taxon>Gentianales</taxon>
        <taxon>Rubiaceae</taxon>
        <taxon>Cinchonoideae</taxon>
        <taxon>Cinchoneae</taxon>
        <taxon>Cinchona</taxon>
    </lineage>
</organism>